<evidence type="ECO:0000313" key="2">
    <source>
        <dbReference type="Proteomes" id="UP001652660"/>
    </source>
</evidence>
<name>A0ABM4UR84_COFAR</name>
<dbReference type="Pfam" id="PF00078">
    <property type="entry name" value="RVT_1"/>
    <property type="match status" value="1"/>
</dbReference>
<reference evidence="3" key="1">
    <citation type="submission" date="2025-08" db="UniProtKB">
        <authorList>
            <consortium name="RefSeq"/>
        </authorList>
    </citation>
    <scope>IDENTIFICATION</scope>
    <source>
        <tissue evidence="3">Leaves</tissue>
    </source>
</reference>
<dbReference type="Gene3D" id="3.10.10.10">
    <property type="entry name" value="HIV Type 1 Reverse Transcriptase, subunit A, domain 1"/>
    <property type="match status" value="1"/>
</dbReference>
<dbReference type="PANTHER" id="PTHR24559:SF444">
    <property type="entry name" value="REVERSE TRANSCRIPTASE DOMAIN-CONTAINING PROTEIN"/>
    <property type="match status" value="1"/>
</dbReference>
<dbReference type="SUPFAM" id="SSF53098">
    <property type="entry name" value="Ribonuclease H-like"/>
    <property type="match status" value="1"/>
</dbReference>
<dbReference type="InterPro" id="IPR043502">
    <property type="entry name" value="DNA/RNA_pol_sf"/>
</dbReference>
<dbReference type="CDD" id="cd01647">
    <property type="entry name" value="RT_LTR"/>
    <property type="match status" value="1"/>
</dbReference>
<feature type="domain" description="Reverse transcriptase" evidence="1">
    <location>
        <begin position="17"/>
        <end position="196"/>
    </location>
</feature>
<dbReference type="Gene3D" id="3.30.70.270">
    <property type="match status" value="1"/>
</dbReference>
<dbReference type="InterPro" id="IPR000477">
    <property type="entry name" value="RT_dom"/>
</dbReference>
<dbReference type="Gene3D" id="3.30.420.10">
    <property type="entry name" value="Ribonuclease H-like superfamily/Ribonuclease H"/>
    <property type="match status" value="1"/>
</dbReference>
<gene>
    <name evidence="3" type="primary">LOC140008797</name>
</gene>
<dbReference type="InterPro" id="IPR023780">
    <property type="entry name" value="Chromo_domain"/>
</dbReference>
<evidence type="ECO:0000259" key="1">
    <source>
        <dbReference type="PROSITE" id="PS50878"/>
    </source>
</evidence>
<protein>
    <recommendedName>
        <fullName evidence="1">Reverse transcriptase domain-containing protein</fullName>
    </recommendedName>
</protein>
<accession>A0ABM4UR84</accession>
<dbReference type="SUPFAM" id="SSF54160">
    <property type="entry name" value="Chromo domain-like"/>
    <property type="match status" value="1"/>
</dbReference>
<dbReference type="InterPro" id="IPR043128">
    <property type="entry name" value="Rev_trsase/Diguanyl_cyclase"/>
</dbReference>
<dbReference type="PANTHER" id="PTHR24559">
    <property type="entry name" value="TRANSPOSON TY3-I GAG-POL POLYPROTEIN"/>
    <property type="match status" value="1"/>
</dbReference>
<dbReference type="InterPro" id="IPR016197">
    <property type="entry name" value="Chromo-like_dom_sf"/>
</dbReference>
<dbReference type="RefSeq" id="XP_071909779.1">
    <property type="nucleotide sequence ID" value="XM_072053678.1"/>
</dbReference>
<proteinExistence type="predicted"/>
<dbReference type="InterPro" id="IPR036397">
    <property type="entry name" value="RNaseH_sf"/>
</dbReference>
<dbReference type="Pfam" id="PF24626">
    <property type="entry name" value="SH3_Tf2-1"/>
    <property type="match status" value="1"/>
</dbReference>
<dbReference type="InterPro" id="IPR053134">
    <property type="entry name" value="RNA-dir_DNA_polymerase"/>
</dbReference>
<organism evidence="2 3">
    <name type="scientific">Coffea arabica</name>
    <name type="common">Arabian coffee</name>
    <dbReference type="NCBI Taxonomy" id="13443"/>
    <lineage>
        <taxon>Eukaryota</taxon>
        <taxon>Viridiplantae</taxon>
        <taxon>Streptophyta</taxon>
        <taxon>Embryophyta</taxon>
        <taxon>Tracheophyta</taxon>
        <taxon>Spermatophyta</taxon>
        <taxon>Magnoliopsida</taxon>
        <taxon>eudicotyledons</taxon>
        <taxon>Gunneridae</taxon>
        <taxon>Pentapetalae</taxon>
        <taxon>asterids</taxon>
        <taxon>lamiids</taxon>
        <taxon>Gentianales</taxon>
        <taxon>Rubiaceae</taxon>
        <taxon>Ixoroideae</taxon>
        <taxon>Gardenieae complex</taxon>
        <taxon>Bertiereae - Coffeeae clade</taxon>
        <taxon>Coffeeae</taxon>
        <taxon>Coffea</taxon>
    </lineage>
</organism>
<dbReference type="InterPro" id="IPR056924">
    <property type="entry name" value="SH3_Tf2-1"/>
</dbReference>
<dbReference type="Proteomes" id="UP001652660">
    <property type="component" value="Chromosome 6c"/>
</dbReference>
<dbReference type="SUPFAM" id="SSF56672">
    <property type="entry name" value="DNA/RNA polymerases"/>
    <property type="match status" value="1"/>
</dbReference>
<sequence length="520" mass="60786">MAPAELKELKIQLQDLLERGFIKENDSPWEVTVLFVKKKDGGLRLCIDYRGLNEVIIKNKYSLPLIDGLFDQLQGSVVYSKLDLRQGYYQLRIKREDIPKIAFNSRYGHFEFAVMSFGLTNAPATFMDLMQRIFKKYLNQFVVVFIDDILVYSKTREDHAKHLEIVLQVLREHNLYAKFSKCEFWLEEISFLGHRNSKNGIAVDPTKVEAVTLWKQPENPTEVKAEHQKSSGLLQPLEIPEWKWEHITIDFVTGLPRSQMGHDAIWVIVDRLTKSANFLPVNMSYSLEKLAKLYTEEIMRLHGIPLSVSIQMAPYEALYGRSCRSPIHWDEIGKKRVLDPTAISWIEKSYEKVKLVRERLQTAQSRQKSYADHRRKNLEFDVGDKVFLRVKPMKGGVVSKKGKKLKPRYIGPFEILKRVGKVAYQLDLPPSMSRIHKVFHVSMLKKYHPDPIHVIQLDEVEVDESLTYEERPVKILDREIKELRNKNIALVKVLWRNYDVEEATWEVEKDMKGQYPKLFA</sequence>
<dbReference type="InterPro" id="IPR012337">
    <property type="entry name" value="RNaseH-like_sf"/>
</dbReference>
<keyword evidence="2" id="KW-1185">Reference proteome</keyword>
<dbReference type="Pfam" id="PF00385">
    <property type="entry name" value="Chromo"/>
    <property type="match status" value="1"/>
</dbReference>
<evidence type="ECO:0000313" key="3">
    <source>
        <dbReference type="RefSeq" id="XP_071909779.1"/>
    </source>
</evidence>
<dbReference type="GeneID" id="140008797"/>
<dbReference type="PROSITE" id="PS50878">
    <property type="entry name" value="RT_POL"/>
    <property type="match status" value="1"/>
</dbReference>